<evidence type="ECO:0000256" key="4">
    <source>
        <dbReference type="SAM" id="Phobius"/>
    </source>
</evidence>
<proteinExistence type="predicted"/>
<evidence type="ECO:0000259" key="5">
    <source>
        <dbReference type="Pfam" id="PF00501"/>
    </source>
</evidence>
<reference evidence="7" key="1">
    <citation type="submission" date="2015-02" db="EMBL/GenBank/DDBJ databases">
        <title>Genome sequencing for Strongylocentrotus purpuratus.</title>
        <authorList>
            <person name="Murali S."/>
            <person name="Liu Y."/>
            <person name="Vee V."/>
            <person name="English A."/>
            <person name="Wang M."/>
            <person name="Skinner E."/>
            <person name="Han Y."/>
            <person name="Muzny D.M."/>
            <person name="Worley K.C."/>
            <person name="Gibbs R.A."/>
        </authorList>
    </citation>
    <scope>NUCLEOTIDE SEQUENCE</scope>
</reference>
<reference evidence="6" key="2">
    <citation type="submission" date="2021-01" db="UniProtKB">
        <authorList>
            <consortium name="EnsemblMetazoa"/>
        </authorList>
    </citation>
    <scope>IDENTIFICATION</scope>
</reference>
<dbReference type="SUPFAM" id="SSF56801">
    <property type="entry name" value="Acetyl-CoA synthetase-like"/>
    <property type="match status" value="1"/>
</dbReference>
<keyword evidence="2" id="KW-0276">Fatty acid metabolism</keyword>
<organism evidence="6 7">
    <name type="scientific">Strongylocentrotus purpuratus</name>
    <name type="common">Purple sea urchin</name>
    <dbReference type="NCBI Taxonomy" id="7668"/>
    <lineage>
        <taxon>Eukaryota</taxon>
        <taxon>Metazoa</taxon>
        <taxon>Echinodermata</taxon>
        <taxon>Eleutherozoa</taxon>
        <taxon>Echinozoa</taxon>
        <taxon>Echinoidea</taxon>
        <taxon>Euechinoidea</taxon>
        <taxon>Echinacea</taxon>
        <taxon>Camarodonta</taxon>
        <taxon>Echinidea</taxon>
        <taxon>Strongylocentrotidae</taxon>
        <taxon>Strongylocentrotus</taxon>
    </lineage>
</organism>
<dbReference type="InterPro" id="IPR020845">
    <property type="entry name" value="AMP-binding_CS"/>
</dbReference>
<feature type="transmembrane region" description="Helical" evidence="4">
    <location>
        <begin position="12"/>
        <end position="29"/>
    </location>
</feature>
<evidence type="ECO:0000313" key="6">
    <source>
        <dbReference type="EnsemblMetazoa" id="XP_030834974"/>
    </source>
</evidence>
<dbReference type="AlphaFoldDB" id="A0A7M7NFK2"/>
<dbReference type="Gene3D" id="3.40.50.12780">
    <property type="entry name" value="N-terminal domain of ligase-like"/>
    <property type="match status" value="1"/>
</dbReference>
<dbReference type="InterPro" id="IPR042099">
    <property type="entry name" value="ANL_N_sf"/>
</dbReference>
<dbReference type="OMA" id="NRGELCV"/>
<dbReference type="Pfam" id="PF00501">
    <property type="entry name" value="AMP-binding"/>
    <property type="match status" value="1"/>
</dbReference>
<keyword evidence="4" id="KW-0812">Transmembrane</keyword>
<keyword evidence="4" id="KW-1133">Transmembrane helix</keyword>
<sequence>MLDVYDILRQPAVYGTLGVFVVATFLDLLRRRKERFLMASPVDLKHQSIELPGEERVHVSALTPDRNFIEYMHEDARTVYQAFLRGKAVNGDADCMGSCTDKGSVDWISYNEVYESAKEIGSGLIHLGLKPKSEALIGIYAQNRLEWGLFEVGCITYSLVNVPLYDTLGPDVCSYIINQGDISIVVCDTTKRISAVLEKASSSPSLKIIIGMLPKEITPEIKQEAQDANVQIFTLQELRELGKKHMQDPSPPEKDDMYTVCYTSGTTGNPKGAMLTHANIIAAGAGLQKACYPALTFIPDQCHISYLPLAHMYERLNVLMMLMHGGKIAFYRGDVKVIIDDVKMARPSGFCSVPRLLNRVHDKVMQGVNGTNWIKKTIFNMGMKSKMADLEKGICRNNTIWDKLAFKKIQAVLGGNLEVVFSGAAPLSPEVISFLRCVLGVPVLEGYGQTESAVISTLTLPGDHTTGQVGPPLPCCEIKLIDVPEMEYYAKENKGEICFRGANVFKGYLNNPEKTKEALDDEEWLHSGDIGMWLPNGTLKIIDRRKNIFKLAQGEYLAPEKIETVYSSCSLVQQIWIYGDSLQSYAVAIGA</sequence>
<evidence type="ECO:0000256" key="3">
    <source>
        <dbReference type="ARBA" id="ARBA00026121"/>
    </source>
</evidence>
<dbReference type="EC" id="6.2.1.3" evidence="3"/>
<keyword evidence="1" id="KW-0436">Ligase</keyword>
<protein>
    <recommendedName>
        <fullName evidence="3">long-chain-fatty-acid--CoA ligase</fullName>
        <ecNumber evidence="3">6.2.1.3</ecNumber>
    </recommendedName>
</protein>
<evidence type="ECO:0000313" key="7">
    <source>
        <dbReference type="Proteomes" id="UP000007110"/>
    </source>
</evidence>
<feature type="domain" description="AMP-dependent synthetase/ligase" evidence="5">
    <location>
        <begin position="103"/>
        <end position="509"/>
    </location>
</feature>
<dbReference type="Proteomes" id="UP000007110">
    <property type="component" value="Unassembled WGS sequence"/>
</dbReference>
<dbReference type="GeneID" id="582198"/>
<dbReference type="PROSITE" id="PS00455">
    <property type="entry name" value="AMP_BINDING"/>
    <property type="match status" value="1"/>
</dbReference>
<name>A0A7M7NFK2_STRPU</name>
<dbReference type="PANTHER" id="PTHR43272">
    <property type="entry name" value="LONG-CHAIN-FATTY-ACID--COA LIGASE"/>
    <property type="match status" value="1"/>
</dbReference>
<dbReference type="GO" id="GO:0004467">
    <property type="term" value="F:long-chain fatty acid-CoA ligase activity"/>
    <property type="evidence" value="ECO:0007669"/>
    <property type="project" value="UniProtKB-EC"/>
</dbReference>
<accession>A0A7M7NFK2</accession>
<evidence type="ECO:0000256" key="1">
    <source>
        <dbReference type="ARBA" id="ARBA00022598"/>
    </source>
</evidence>
<keyword evidence="4" id="KW-0472">Membrane</keyword>
<dbReference type="InterPro" id="IPR000873">
    <property type="entry name" value="AMP-dep_synth/lig_dom"/>
</dbReference>
<dbReference type="EnsemblMetazoa" id="XM_030979114">
    <property type="protein sequence ID" value="XP_030834974"/>
    <property type="gene ID" value="LOC582198"/>
</dbReference>
<dbReference type="RefSeq" id="XP_030834974.1">
    <property type="nucleotide sequence ID" value="XM_030979114.1"/>
</dbReference>
<evidence type="ECO:0000256" key="2">
    <source>
        <dbReference type="ARBA" id="ARBA00022832"/>
    </source>
</evidence>
<keyword evidence="7" id="KW-1185">Reference proteome</keyword>
<dbReference type="PANTHER" id="PTHR43272:SF106">
    <property type="entry name" value="LONG-CHAIN-FATTY-ACID--COA LIGASE"/>
    <property type="match status" value="1"/>
</dbReference>
<keyword evidence="2" id="KW-0443">Lipid metabolism</keyword>